<protein>
    <submittedName>
        <fullName evidence="2">Uncharacterized protein</fullName>
    </submittedName>
</protein>
<sequence>MTPEFSSDAMGVRGGDEKVAGLPRAQGQATVLKSKQAQGKHQVVHGCTPGKGVGWTQLSRKGYSVDRKGR</sequence>
<evidence type="ECO:0000256" key="1">
    <source>
        <dbReference type="SAM" id="MobiDB-lite"/>
    </source>
</evidence>
<feature type="compositionally biased region" description="Polar residues" evidence="1">
    <location>
        <begin position="27"/>
        <end position="39"/>
    </location>
</feature>
<dbReference type="Proteomes" id="UP001162030">
    <property type="component" value="Chromosome"/>
</dbReference>
<proteinExistence type="predicted"/>
<evidence type="ECO:0000313" key="2">
    <source>
        <dbReference type="EMBL" id="CAI8838115.1"/>
    </source>
</evidence>
<dbReference type="EMBL" id="OX458333">
    <property type="protein sequence ID" value="CAI8838115.1"/>
    <property type="molecule type" value="Genomic_DNA"/>
</dbReference>
<reference evidence="2 3" key="1">
    <citation type="submission" date="2023-03" db="EMBL/GenBank/DDBJ databases">
        <authorList>
            <person name="Pearce D."/>
        </authorList>
    </citation>
    <scope>NUCLEOTIDE SEQUENCE [LARGE SCALE GENOMIC DNA]</scope>
    <source>
        <strain evidence="2">Msz</strain>
    </source>
</reference>
<accession>A0ABM9I202</accession>
<organism evidence="2 3">
    <name type="scientific">Methylocaldum szegediense</name>
    <dbReference type="NCBI Taxonomy" id="73780"/>
    <lineage>
        <taxon>Bacteria</taxon>
        <taxon>Pseudomonadati</taxon>
        <taxon>Pseudomonadota</taxon>
        <taxon>Gammaproteobacteria</taxon>
        <taxon>Methylococcales</taxon>
        <taxon>Methylococcaceae</taxon>
        <taxon>Methylocaldum</taxon>
    </lineage>
</organism>
<gene>
    <name evidence="2" type="ORF">MSZNOR_2278</name>
</gene>
<keyword evidence="3" id="KW-1185">Reference proteome</keyword>
<feature type="region of interest" description="Disordered" evidence="1">
    <location>
        <begin position="1"/>
        <end position="45"/>
    </location>
</feature>
<evidence type="ECO:0000313" key="3">
    <source>
        <dbReference type="Proteomes" id="UP001162030"/>
    </source>
</evidence>
<name>A0ABM9I202_9GAMM</name>